<feature type="domain" description="DNA binding HTH" evidence="1">
    <location>
        <begin position="53"/>
        <end position="86"/>
    </location>
</feature>
<dbReference type="Pfam" id="PF02954">
    <property type="entry name" value="HTH_8"/>
    <property type="match status" value="1"/>
</dbReference>
<dbReference type="Proteomes" id="UP000317318">
    <property type="component" value="Chromosome"/>
</dbReference>
<accession>A0A517R752</accession>
<dbReference type="SUPFAM" id="SSF46689">
    <property type="entry name" value="Homeodomain-like"/>
    <property type="match status" value="1"/>
</dbReference>
<keyword evidence="3" id="KW-1185">Reference proteome</keyword>
<name>A0A517R752_9PLAN</name>
<dbReference type="Gene3D" id="1.10.10.60">
    <property type="entry name" value="Homeodomain-like"/>
    <property type="match status" value="1"/>
</dbReference>
<dbReference type="InterPro" id="IPR009057">
    <property type="entry name" value="Homeodomain-like_sf"/>
</dbReference>
<dbReference type="InterPro" id="IPR002197">
    <property type="entry name" value="HTH_Fis"/>
</dbReference>
<gene>
    <name evidence="2" type="ORF">Pan189_41190</name>
</gene>
<proteinExistence type="predicted"/>
<dbReference type="EMBL" id="CP036268">
    <property type="protein sequence ID" value="QDT39710.1"/>
    <property type="molecule type" value="Genomic_DNA"/>
</dbReference>
<dbReference type="KEGG" id="svp:Pan189_41190"/>
<evidence type="ECO:0000259" key="1">
    <source>
        <dbReference type="Pfam" id="PF02954"/>
    </source>
</evidence>
<reference evidence="2 3" key="1">
    <citation type="submission" date="2019-02" db="EMBL/GenBank/DDBJ databases">
        <title>Deep-cultivation of Planctomycetes and their phenomic and genomic characterization uncovers novel biology.</title>
        <authorList>
            <person name="Wiegand S."/>
            <person name="Jogler M."/>
            <person name="Boedeker C."/>
            <person name="Pinto D."/>
            <person name="Vollmers J."/>
            <person name="Rivas-Marin E."/>
            <person name="Kohn T."/>
            <person name="Peeters S.H."/>
            <person name="Heuer A."/>
            <person name="Rast P."/>
            <person name="Oberbeckmann S."/>
            <person name="Bunk B."/>
            <person name="Jeske O."/>
            <person name="Meyerdierks A."/>
            <person name="Storesund J.E."/>
            <person name="Kallscheuer N."/>
            <person name="Luecker S."/>
            <person name="Lage O.M."/>
            <person name="Pohl T."/>
            <person name="Merkel B.J."/>
            <person name="Hornburger P."/>
            <person name="Mueller R.-W."/>
            <person name="Bruemmer F."/>
            <person name="Labrenz M."/>
            <person name="Spormann A.M."/>
            <person name="Op den Camp H."/>
            <person name="Overmann J."/>
            <person name="Amann R."/>
            <person name="Jetten M.S.M."/>
            <person name="Mascher T."/>
            <person name="Medema M.H."/>
            <person name="Devos D.P."/>
            <person name="Kaster A.-K."/>
            <person name="Ovreas L."/>
            <person name="Rohde M."/>
            <person name="Galperin M.Y."/>
            <person name="Jogler C."/>
        </authorList>
    </citation>
    <scope>NUCLEOTIDE SEQUENCE [LARGE SCALE GENOMIC DNA]</scope>
    <source>
        <strain evidence="2 3">Pan189</strain>
    </source>
</reference>
<evidence type="ECO:0000313" key="2">
    <source>
        <dbReference type="EMBL" id="QDT39710.1"/>
    </source>
</evidence>
<dbReference type="GO" id="GO:0043565">
    <property type="term" value="F:sequence-specific DNA binding"/>
    <property type="evidence" value="ECO:0007669"/>
    <property type="project" value="InterPro"/>
</dbReference>
<organism evidence="2 3">
    <name type="scientific">Stratiformator vulcanicus</name>
    <dbReference type="NCBI Taxonomy" id="2527980"/>
    <lineage>
        <taxon>Bacteria</taxon>
        <taxon>Pseudomonadati</taxon>
        <taxon>Planctomycetota</taxon>
        <taxon>Planctomycetia</taxon>
        <taxon>Planctomycetales</taxon>
        <taxon>Planctomycetaceae</taxon>
        <taxon>Stratiformator</taxon>
    </lineage>
</organism>
<dbReference type="RefSeq" id="WP_145365834.1">
    <property type="nucleotide sequence ID" value="NZ_CP036268.1"/>
</dbReference>
<protein>
    <recommendedName>
        <fullName evidence="1">DNA binding HTH domain-containing protein</fullName>
    </recommendedName>
</protein>
<sequence length="122" mass="13748">MSDRVTSTQFPDEAVELLRSMAESQRLIAESLQALCSQSRLPPAEKTAEPHPRNIEREAILALLDQDRPNLSKVAREVGVARQTLYDYPTLMAWWERLKGGGDLSRVRRGHRASDGSIEAYD</sequence>
<dbReference type="AlphaFoldDB" id="A0A517R752"/>
<evidence type="ECO:0000313" key="3">
    <source>
        <dbReference type="Proteomes" id="UP000317318"/>
    </source>
</evidence>